<dbReference type="Gene3D" id="3.30.300.20">
    <property type="match status" value="1"/>
</dbReference>
<dbReference type="GO" id="GO:0004601">
    <property type="term" value="F:peroxidase activity"/>
    <property type="evidence" value="ECO:0007669"/>
    <property type="project" value="UniProtKB-KW"/>
</dbReference>
<dbReference type="Pfam" id="PF02566">
    <property type="entry name" value="OsmC"/>
    <property type="match status" value="1"/>
</dbReference>
<name>A0ABV8GXF3_9BACI</name>
<dbReference type="InterPro" id="IPR015946">
    <property type="entry name" value="KH_dom-like_a/b"/>
</dbReference>
<dbReference type="PANTHER" id="PTHR34352">
    <property type="entry name" value="PROTEIN YHFA"/>
    <property type="match status" value="1"/>
</dbReference>
<gene>
    <name evidence="1" type="ORF">ACFOUV_10630</name>
</gene>
<evidence type="ECO:0000313" key="2">
    <source>
        <dbReference type="Proteomes" id="UP001595772"/>
    </source>
</evidence>
<dbReference type="EMBL" id="JBHSAO010000007">
    <property type="protein sequence ID" value="MFC4024248.1"/>
    <property type="molecule type" value="Genomic_DNA"/>
</dbReference>
<sequence length="130" mass="14458">MEFKMHENGFESEFDFGKLTISGNDEFGFRPFALLVSSIAGCSGGVLKKVLTKMRIDYDDIKIAADVKRNPDEANRVEEIKVHFIIFGNDISETKVAKALETSSKNCSMVQSVKGSINVIETFEIKKSKA</sequence>
<evidence type="ECO:0000313" key="1">
    <source>
        <dbReference type="EMBL" id="MFC4024248.1"/>
    </source>
</evidence>
<keyword evidence="1" id="KW-0575">Peroxidase</keyword>
<organism evidence="1 2">
    <name type="scientific">Oceanobacillus longus</name>
    <dbReference type="NCBI Taxonomy" id="930120"/>
    <lineage>
        <taxon>Bacteria</taxon>
        <taxon>Bacillati</taxon>
        <taxon>Bacillota</taxon>
        <taxon>Bacilli</taxon>
        <taxon>Bacillales</taxon>
        <taxon>Bacillaceae</taxon>
        <taxon>Oceanobacillus</taxon>
    </lineage>
</organism>
<keyword evidence="2" id="KW-1185">Reference proteome</keyword>
<dbReference type="SUPFAM" id="SSF82784">
    <property type="entry name" value="OsmC-like"/>
    <property type="match status" value="1"/>
</dbReference>
<keyword evidence="1" id="KW-0560">Oxidoreductase</keyword>
<dbReference type="InterPro" id="IPR003718">
    <property type="entry name" value="OsmC/Ohr_fam"/>
</dbReference>
<dbReference type="EC" id="1.11.1.-" evidence="1"/>
<reference evidence="2" key="1">
    <citation type="journal article" date="2019" name="Int. J. Syst. Evol. Microbiol.">
        <title>The Global Catalogue of Microorganisms (GCM) 10K type strain sequencing project: providing services to taxonomists for standard genome sequencing and annotation.</title>
        <authorList>
            <consortium name="The Broad Institute Genomics Platform"/>
            <consortium name="The Broad Institute Genome Sequencing Center for Infectious Disease"/>
            <person name="Wu L."/>
            <person name="Ma J."/>
        </authorList>
    </citation>
    <scope>NUCLEOTIDE SEQUENCE [LARGE SCALE GENOMIC DNA]</scope>
    <source>
        <strain evidence="2">IBRC-M 10703</strain>
    </source>
</reference>
<dbReference type="RefSeq" id="WP_379496741.1">
    <property type="nucleotide sequence ID" value="NZ_JBHSAO010000007.1"/>
</dbReference>
<proteinExistence type="predicted"/>
<dbReference type="Proteomes" id="UP001595772">
    <property type="component" value="Unassembled WGS sequence"/>
</dbReference>
<dbReference type="PANTHER" id="PTHR34352:SF1">
    <property type="entry name" value="PROTEIN YHFA"/>
    <property type="match status" value="1"/>
</dbReference>
<protein>
    <submittedName>
        <fullName evidence="1">OsmC family protein</fullName>
        <ecNumber evidence="1">1.11.1.-</ecNumber>
    </submittedName>
</protein>
<accession>A0ABV8GXF3</accession>
<dbReference type="InterPro" id="IPR036102">
    <property type="entry name" value="OsmC/Ohrsf"/>
</dbReference>
<comment type="caution">
    <text evidence="1">The sequence shown here is derived from an EMBL/GenBank/DDBJ whole genome shotgun (WGS) entry which is preliminary data.</text>
</comment>